<sequence>MYVVVNAGMSADGKLSDRTRSQVALSCEDDFERVDRLRAETDAILVGVGTVLADDPSLTVKDDRLRAEEGNPVRVVLDSSARTPVDASVLDGEAETVVAVTDETSGDSLDAPRERTTVVELPGDDGRVDLHALLDELSRRGVEHLMVEGGGETIASFLSAGVVDEVRVYVAPVFVGGRESPTLVDGEGFVEYVEATVNEVKPLGEGVVLRYIIE</sequence>
<evidence type="ECO:0000256" key="2">
    <source>
        <dbReference type="ARBA" id="ARBA00009723"/>
    </source>
</evidence>
<protein>
    <recommendedName>
        <fullName evidence="9">2,5-diamino-6-(ribosylamino)-4(3H)-pyrimidinone 5'-phosphate reductase</fullName>
        <ecNumber evidence="9">1.1.1.302</ecNumber>
    </recommendedName>
</protein>
<evidence type="ECO:0000256" key="1">
    <source>
        <dbReference type="ARBA" id="ARBA00005104"/>
    </source>
</evidence>
<dbReference type="Proteomes" id="UP001149411">
    <property type="component" value="Unassembled WGS sequence"/>
</dbReference>
<dbReference type="AlphaFoldDB" id="A0A9Q4C3V9"/>
<dbReference type="RefSeq" id="WP_266086333.1">
    <property type="nucleotide sequence ID" value="NZ_RKLV01000003.1"/>
</dbReference>
<comment type="pathway">
    <text evidence="1">Cofactor biosynthesis; riboflavin biosynthesis.</text>
</comment>
<name>A0A9Q4C3V9_9EURY</name>
<dbReference type="PANTHER" id="PTHR38011:SF7">
    <property type="entry name" value="2,5-DIAMINO-6-RIBOSYLAMINO-4(3H)-PYRIMIDINONE 5'-PHOSPHATE REDUCTASE"/>
    <property type="match status" value="1"/>
</dbReference>
<dbReference type="InterPro" id="IPR024072">
    <property type="entry name" value="DHFR-like_dom_sf"/>
</dbReference>
<reference evidence="11" key="1">
    <citation type="submission" date="2022-09" db="EMBL/GenBank/DDBJ databases">
        <title>Haloadaptaus new haloarchaeum isolated from saline soil.</title>
        <authorList>
            <person name="Duran-Viseras A."/>
            <person name="Sanchez-Porro C."/>
            <person name="Ventosa A."/>
        </authorList>
    </citation>
    <scope>NUCLEOTIDE SEQUENCE</scope>
    <source>
        <strain evidence="11">F3-133</strain>
    </source>
</reference>
<dbReference type="InterPro" id="IPR011549">
    <property type="entry name" value="RibD_C"/>
</dbReference>
<accession>A0A9Q4C3V9</accession>
<dbReference type="PANTHER" id="PTHR38011">
    <property type="entry name" value="DIHYDROFOLATE REDUCTASE FAMILY PROTEIN (AFU_ORTHOLOGUE AFUA_8G06820)"/>
    <property type="match status" value="1"/>
</dbReference>
<dbReference type="Pfam" id="PF01872">
    <property type="entry name" value="RibD_C"/>
    <property type="match status" value="1"/>
</dbReference>
<evidence type="ECO:0000256" key="9">
    <source>
        <dbReference type="NCBIfam" id="TIGR01508"/>
    </source>
</evidence>
<dbReference type="InterPro" id="IPR002734">
    <property type="entry name" value="RibDG_C"/>
</dbReference>
<comment type="similarity">
    <text evidence="2">Belongs to the HTP reductase family.</text>
</comment>
<dbReference type="GO" id="GO:0050661">
    <property type="term" value="F:NADP binding"/>
    <property type="evidence" value="ECO:0007669"/>
    <property type="project" value="InterPro"/>
</dbReference>
<dbReference type="EC" id="1.1.1.302" evidence="9"/>
<keyword evidence="12" id="KW-1185">Reference proteome</keyword>
<evidence type="ECO:0000256" key="4">
    <source>
        <dbReference type="ARBA" id="ARBA00022619"/>
    </source>
</evidence>
<comment type="caution">
    <text evidence="11">The sequence shown here is derived from an EMBL/GenBank/DDBJ whole genome shotgun (WGS) entry which is preliminary data.</text>
</comment>
<evidence type="ECO:0000259" key="10">
    <source>
        <dbReference type="Pfam" id="PF01872"/>
    </source>
</evidence>
<dbReference type="InterPro" id="IPR050765">
    <property type="entry name" value="Riboflavin_Biosynth_HTPR"/>
</dbReference>
<organism evidence="11 12">
    <name type="scientific">Halorutilus salinus</name>
    <dbReference type="NCBI Taxonomy" id="2487751"/>
    <lineage>
        <taxon>Archaea</taxon>
        <taxon>Methanobacteriati</taxon>
        <taxon>Methanobacteriota</taxon>
        <taxon>Stenosarchaea group</taxon>
        <taxon>Halobacteria</taxon>
        <taxon>Halorutilales</taxon>
        <taxon>Halorutilaceae</taxon>
        <taxon>Halorutilus</taxon>
    </lineage>
</organism>
<evidence type="ECO:0000256" key="3">
    <source>
        <dbReference type="ARBA" id="ARBA00011738"/>
    </source>
</evidence>
<proteinExistence type="inferred from homology"/>
<dbReference type="NCBIfam" id="TIGR00227">
    <property type="entry name" value="ribD_Cterm"/>
    <property type="match status" value="1"/>
</dbReference>
<feature type="domain" description="Bacterial bifunctional deaminase-reductase C-terminal" evidence="10">
    <location>
        <begin position="2"/>
        <end position="209"/>
    </location>
</feature>
<evidence type="ECO:0000256" key="5">
    <source>
        <dbReference type="ARBA" id="ARBA00022857"/>
    </source>
</evidence>
<dbReference type="EMBL" id="RKLV01000003">
    <property type="protein sequence ID" value="MCX2818489.1"/>
    <property type="molecule type" value="Genomic_DNA"/>
</dbReference>
<comment type="catalytic activity">
    <reaction evidence="8">
        <text>2,5-diamino-6-(1-D-ribitylamino)pyrimidin-4(3H)-one 5'-phosphate + NADP(+) = 2,5-diamino-6-(1-D-ribosylamino)pyrimidin-4(3H)-one 5'-phosphate + NADPH + H(+)</text>
        <dbReference type="Rhea" id="RHEA:27278"/>
        <dbReference type="ChEBI" id="CHEBI:15378"/>
        <dbReference type="ChEBI" id="CHEBI:57783"/>
        <dbReference type="ChEBI" id="CHEBI:58349"/>
        <dbReference type="ChEBI" id="CHEBI:58890"/>
        <dbReference type="ChEBI" id="CHEBI:59545"/>
        <dbReference type="EC" id="1.1.1.302"/>
    </reaction>
</comment>
<comment type="subunit">
    <text evidence="3">Homodimer.</text>
</comment>
<keyword evidence="4" id="KW-0686">Riboflavin biosynthesis</keyword>
<keyword evidence="5" id="KW-0521">NADP</keyword>
<dbReference type="NCBIfam" id="TIGR01508">
    <property type="entry name" value="rib_reduct_arch"/>
    <property type="match status" value="1"/>
</dbReference>
<dbReference type="SUPFAM" id="SSF53597">
    <property type="entry name" value="Dihydrofolate reductase-like"/>
    <property type="match status" value="1"/>
</dbReference>
<gene>
    <name evidence="11" type="ORF">EGH25_03860</name>
</gene>
<evidence type="ECO:0000256" key="6">
    <source>
        <dbReference type="ARBA" id="ARBA00023002"/>
    </source>
</evidence>
<evidence type="ECO:0000256" key="7">
    <source>
        <dbReference type="ARBA" id="ARBA00047550"/>
    </source>
</evidence>
<dbReference type="GO" id="GO:0008703">
    <property type="term" value="F:5-amino-6-(5-phosphoribosylamino)uracil reductase activity"/>
    <property type="evidence" value="ECO:0007669"/>
    <property type="project" value="InterPro"/>
</dbReference>
<evidence type="ECO:0000313" key="11">
    <source>
        <dbReference type="EMBL" id="MCX2818489.1"/>
    </source>
</evidence>
<evidence type="ECO:0000256" key="8">
    <source>
        <dbReference type="ARBA" id="ARBA00049020"/>
    </source>
</evidence>
<comment type="catalytic activity">
    <reaction evidence="7">
        <text>2,5-diamino-6-(1-D-ribitylamino)pyrimidin-4(3H)-one 5'-phosphate + NAD(+) = 2,5-diamino-6-(1-D-ribosylamino)pyrimidin-4(3H)-one 5'-phosphate + NADH + H(+)</text>
        <dbReference type="Rhea" id="RHEA:27274"/>
        <dbReference type="ChEBI" id="CHEBI:15378"/>
        <dbReference type="ChEBI" id="CHEBI:57540"/>
        <dbReference type="ChEBI" id="CHEBI:57945"/>
        <dbReference type="ChEBI" id="CHEBI:58890"/>
        <dbReference type="ChEBI" id="CHEBI:59545"/>
        <dbReference type="EC" id="1.1.1.302"/>
    </reaction>
</comment>
<keyword evidence="6 11" id="KW-0560">Oxidoreductase</keyword>
<evidence type="ECO:0000313" key="12">
    <source>
        <dbReference type="Proteomes" id="UP001149411"/>
    </source>
</evidence>
<dbReference type="InterPro" id="IPR006401">
    <property type="entry name" value="Rib_reduct_arc"/>
</dbReference>
<dbReference type="Gene3D" id="3.40.430.10">
    <property type="entry name" value="Dihydrofolate Reductase, subunit A"/>
    <property type="match status" value="1"/>
</dbReference>
<dbReference type="GO" id="GO:0009231">
    <property type="term" value="P:riboflavin biosynthetic process"/>
    <property type="evidence" value="ECO:0007669"/>
    <property type="project" value="UniProtKB-KW"/>
</dbReference>